<reference evidence="11" key="2">
    <citation type="submission" date="2025-09" db="UniProtKB">
        <authorList>
            <consortium name="Ensembl"/>
        </authorList>
    </citation>
    <scope>IDENTIFICATION</scope>
</reference>
<evidence type="ECO:0000313" key="12">
    <source>
        <dbReference type="Proteomes" id="UP000694557"/>
    </source>
</evidence>
<evidence type="ECO:0000256" key="5">
    <source>
        <dbReference type="ARBA" id="ARBA00022833"/>
    </source>
</evidence>
<dbReference type="GO" id="GO:0008270">
    <property type="term" value="F:zinc ion binding"/>
    <property type="evidence" value="ECO:0007669"/>
    <property type="project" value="UniProtKB-KW"/>
</dbReference>
<protein>
    <recommendedName>
        <fullName evidence="10">Nanos-type domain-containing protein</fullName>
    </recommendedName>
</protein>
<dbReference type="InterPro" id="IPR008705">
    <property type="entry name" value="Nanos/Xcar2"/>
</dbReference>
<dbReference type="GO" id="GO:0006417">
    <property type="term" value="P:regulation of translation"/>
    <property type="evidence" value="ECO:0007669"/>
    <property type="project" value="UniProtKB-UniRule"/>
</dbReference>
<reference evidence="11" key="1">
    <citation type="submission" date="2025-08" db="UniProtKB">
        <authorList>
            <consortium name="Ensembl"/>
        </authorList>
    </citation>
    <scope>IDENTIFICATION</scope>
</reference>
<evidence type="ECO:0000256" key="2">
    <source>
        <dbReference type="ARBA" id="ARBA00022490"/>
    </source>
</evidence>
<dbReference type="GeneTree" id="ENSGT00990000206034"/>
<evidence type="ECO:0000256" key="1">
    <source>
        <dbReference type="ARBA" id="ARBA00004496"/>
    </source>
</evidence>
<keyword evidence="5" id="KW-0862">Zinc</keyword>
<evidence type="ECO:0000256" key="9">
    <source>
        <dbReference type="SAM" id="MobiDB-lite"/>
    </source>
</evidence>
<evidence type="ECO:0000256" key="6">
    <source>
        <dbReference type="ARBA" id="ARBA00022845"/>
    </source>
</evidence>
<dbReference type="InterPro" id="IPR038129">
    <property type="entry name" value="Nanos_sf"/>
</dbReference>
<dbReference type="Pfam" id="PF05741">
    <property type="entry name" value="zf-nanos"/>
    <property type="match status" value="1"/>
</dbReference>
<evidence type="ECO:0000256" key="4">
    <source>
        <dbReference type="ARBA" id="ARBA00022771"/>
    </source>
</evidence>
<feature type="domain" description="Nanos-type" evidence="10">
    <location>
        <begin position="138"/>
        <end position="192"/>
    </location>
</feature>
<evidence type="ECO:0000259" key="10">
    <source>
        <dbReference type="PROSITE" id="PS51522"/>
    </source>
</evidence>
<dbReference type="Ensembl" id="ENSOKIT00005078595.1">
    <property type="protein sequence ID" value="ENSOKIP00005073770.1"/>
    <property type="gene ID" value="ENSOKIG00005031822.1"/>
</dbReference>
<comment type="similarity">
    <text evidence="8">Belongs to the nanos family.</text>
</comment>
<gene>
    <name evidence="11" type="primary">LOC116373422</name>
</gene>
<dbReference type="Proteomes" id="UP000694557">
    <property type="component" value="Unassembled WGS sequence"/>
</dbReference>
<evidence type="ECO:0000256" key="7">
    <source>
        <dbReference type="ARBA" id="ARBA00022884"/>
    </source>
</evidence>
<evidence type="ECO:0000313" key="11">
    <source>
        <dbReference type="Ensembl" id="ENSOKIP00005073770.1"/>
    </source>
</evidence>
<keyword evidence="7 8" id="KW-0694">RNA-binding</keyword>
<keyword evidence="12" id="KW-1185">Reference proteome</keyword>
<dbReference type="Gene3D" id="4.10.60.30">
    <property type="entry name" value="Nanos, RNA-binding domain"/>
    <property type="match status" value="1"/>
</dbReference>
<accession>A0A8C7IHK4</accession>
<organism evidence="11 12">
    <name type="scientific">Oncorhynchus kisutch</name>
    <name type="common">Coho salmon</name>
    <name type="synonym">Salmo kisutch</name>
    <dbReference type="NCBI Taxonomy" id="8019"/>
    <lineage>
        <taxon>Eukaryota</taxon>
        <taxon>Metazoa</taxon>
        <taxon>Chordata</taxon>
        <taxon>Craniata</taxon>
        <taxon>Vertebrata</taxon>
        <taxon>Euteleostomi</taxon>
        <taxon>Actinopterygii</taxon>
        <taxon>Neopterygii</taxon>
        <taxon>Teleostei</taxon>
        <taxon>Protacanthopterygii</taxon>
        <taxon>Salmoniformes</taxon>
        <taxon>Salmonidae</taxon>
        <taxon>Salmoninae</taxon>
        <taxon>Oncorhynchus</taxon>
    </lineage>
</organism>
<dbReference type="GO" id="GO:0003723">
    <property type="term" value="F:RNA binding"/>
    <property type="evidence" value="ECO:0007669"/>
    <property type="project" value="UniProtKB-UniRule"/>
</dbReference>
<comment type="subcellular location">
    <subcellularLocation>
        <location evidence="1">Cytoplasm</location>
    </subcellularLocation>
</comment>
<dbReference type="PROSITE" id="PS51522">
    <property type="entry name" value="ZF_NANOS"/>
    <property type="match status" value="1"/>
</dbReference>
<dbReference type="InterPro" id="IPR024161">
    <property type="entry name" value="Znf_nanos-typ"/>
</dbReference>
<evidence type="ECO:0000256" key="3">
    <source>
        <dbReference type="ARBA" id="ARBA00022723"/>
    </source>
</evidence>
<feature type="compositionally biased region" description="Polar residues" evidence="9">
    <location>
        <begin position="116"/>
        <end position="126"/>
    </location>
</feature>
<sequence>MNAMICQLQDLPPYMESENKSFEPWRDYLKLADLVREILAVTDNTRGDTTPMARNGTPGFRNRPLHRGFRAPYSTEVPSPERTWDQSGRNTPEEVPSPERTWDQSGRNTPEEVPSPQRTWDQSGRNTPEEVPSPERKFCSFCKYNGQPESVFLSHSIKNQDGDMMCRYLQLSLCPLCGVTGAQAATKHHCPPLVVSSILYADNCKRV</sequence>
<dbReference type="GO" id="GO:0005737">
    <property type="term" value="C:cytoplasm"/>
    <property type="evidence" value="ECO:0007669"/>
    <property type="project" value="UniProtKB-SubCell"/>
</dbReference>
<keyword evidence="4 8" id="KW-0863">Zinc-finger</keyword>
<keyword evidence="2" id="KW-0963">Cytoplasm</keyword>
<evidence type="ECO:0000256" key="8">
    <source>
        <dbReference type="PROSITE-ProRule" id="PRU00855"/>
    </source>
</evidence>
<keyword evidence="6 8" id="KW-0810">Translation regulation</keyword>
<dbReference type="PANTHER" id="PTHR12887">
    <property type="entry name" value="NANOS PROTEIN"/>
    <property type="match status" value="1"/>
</dbReference>
<proteinExistence type="inferred from homology"/>
<name>A0A8C7IHK4_ONCKI</name>
<dbReference type="AlphaFoldDB" id="A0A8C7IHK4"/>
<keyword evidence="3" id="KW-0479">Metal-binding</keyword>
<feature type="region of interest" description="Disordered" evidence="9">
    <location>
        <begin position="45"/>
        <end position="134"/>
    </location>
</feature>